<reference evidence="1 2" key="2">
    <citation type="submission" date="2018-11" db="EMBL/GenBank/DDBJ databases">
        <authorList>
            <consortium name="Pathogen Informatics"/>
        </authorList>
    </citation>
    <scope>NUCLEOTIDE SEQUENCE [LARGE SCALE GENOMIC DNA]</scope>
</reference>
<evidence type="ECO:0000313" key="2">
    <source>
        <dbReference type="Proteomes" id="UP000282613"/>
    </source>
</evidence>
<protein>
    <submittedName>
        <fullName evidence="1 3">Uncharacterized protein</fullName>
    </submittedName>
</protein>
<sequence length="69" mass="7466">MGVFRCQSKDNVRLNSKGVGRVDVHFKAQIFGDMTDGVVSEHSNLTRVVGVGGPVNEGENDVLKHLSVE</sequence>
<evidence type="ECO:0000313" key="3">
    <source>
        <dbReference type="WBParaSite" id="TASK_0000862201-mRNA-1"/>
    </source>
</evidence>
<name>A0A0R3WD05_TAEAS</name>
<evidence type="ECO:0000313" key="1">
    <source>
        <dbReference type="EMBL" id="VDK40687.1"/>
    </source>
</evidence>
<accession>A0A0R3WD05</accession>
<proteinExistence type="predicted"/>
<dbReference type="WBParaSite" id="TASK_0000862201-mRNA-1">
    <property type="protein sequence ID" value="TASK_0000862201-mRNA-1"/>
    <property type="gene ID" value="TASK_0000862201"/>
</dbReference>
<reference evidence="3" key="1">
    <citation type="submission" date="2017-02" db="UniProtKB">
        <authorList>
            <consortium name="WormBaseParasite"/>
        </authorList>
    </citation>
    <scope>IDENTIFICATION</scope>
</reference>
<dbReference type="Proteomes" id="UP000282613">
    <property type="component" value="Unassembled WGS sequence"/>
</dbReference>
<dbReference type="AlphaFoldDB" id="A0A0R3WD05"/>
<dbReference type="EMBL" id="UYRS01018844">
    <property type="protein sequence ID" value="VDK40687.1"/>
    <property type="molecule type" value="Genomic_DNA"/>
</dbReference>
<organism evidence="3">
    <name type="scientific">Taenia asiatica</name>
    <name type="common">Asian tapeworm</name>
    <dbReference type="NCBI Taxonomy" id="60517"/>
    <lineage>
        <taxon>Eukaryota</taxon>
        <taxon>Metazoa</taxon>
        <taxon>Spiralia</taxon>
        <taxon>Lophotrochozoa</taxon>
        <taxon>Platyhelminthes</taxon>
        <taxon>Cestoda</taxon>
        <taxon>Eucestoda</taxon>
        <taxon>Cyclophyllidea</taxon>
        <taxon>Taeniidae</taxon>
        <taxon>Taenia</taxon>
    </lineage>
</organism>
<gene>
    <name evidence="1" type="ORF">TASK_LOCUS8623</name>
</gene>
<keyword evidence="2" id="KW-1185">Reference proteome</keyword>